<sequence length="161" mass="17369">MGSAAEARIGRPRGVKRLGETLRRRPYMLAYLRKPAEVHPEVLEYLERGRSALDPCPGRLLVHGGALGVREGQWPGDVVLVESPSTKHAGDSCDSAAYQEIKPLRTARLEGDLVIVDGADPDHDSAEMAAALRAAGRCRSSPPVVTAAALDLAWPRPCSRR</sequence>
<accession>A0ABP7XY71</accession>
<reference evidence="3" key="1">
    <citation type="journal article" date="2019" name="Int. J. Syst. Evol. Microbiol.">
        <title>The Global Catalogue of Microorganisms (GCM) 10K type strain sequencing project: providing services to taxonomists for standard genome sequencing and annotation.</title>
        <authorList>
            <consortium name="The Broad Institute Genomics Platform"/>
            <consortium name="The Broad Institute Genome Sequencing Center for Infectious Disease"/>
            <person name="Wu L."/>
            <person name="Ma J."/>
        </authorList>
    </citation>
    <scope>NUCLEOTIDE SEQUENCE [LARGE SCALE GENOMIC DNA]</scope>
    <source>
        <strain evidence="3">JCM 17316</strain>
    </source>
</reference>
<evidence type="ECO:0000259" key="1">
    <source>
        <dbReference type="Pfam" id="PF07045"/>
    </source>
</evidence>
<keyword evidence="3" id="KW-1185">Reference proteome</keyword>
<dbReference type="SUPFAM" id="SSF54909">
    <property type="entry name" value="Dimeric alpha+beta barrel"/>
    <property type="match status" value="1"/>
</dbReference>
<dbReference type="Gene3D" id="3.30.70.100">
    <property type="match status" value="1"/>
</dbReference>
<dbReference type="Proteomes" id="UP001500266">
    <property type="component" value="Unassembled WGS sequence"/>
</dbReference>
<dbReference type="Pfam" id="PF07045">
    <property type="entry name" value="DUF1330"/>
    <property type="match status" value="1"/>
</dbReference>
<dbReference type="EMBL" id="BAABDO010000003">
    <property type="protein sequence ID" value="GAA4127899.1"/>
    <property type="molecule type" value="Genomic_DNA"/>
</dbReference>
<organism evidence="2 3">
    <name type="scientific">Actinomadura keratinilytica</name>
    <dbReference type="NCBI Taxonomy" id="547461"/>
    <lineage>
        <taxon>Bacteria</taxon>
        <taxon>Bacillati</taxon>
        <taxon>Actinomycetota</taxon>
        <taxon>Actinomycetes</taxon>
        <taxon>Streptosporangiales</taxon>
        <taxon>Thermomonosporaceae</taxon>
        <taxon>Actinomadura</taxon>
    </lineage>
</organism>
<protein>
    <recommendedName>
        <fullName evidence="1">DUF1330 domain-containing protein</fullName>
    </recommendedName>
</protein>
<proteinExistence type="predicted"/>
<comment type="caution">
    <text evidence="2">The sequence shown here is derived from an EMBL/GenBank/DDBJ whole genome shotgun (WGS) entry which is preliminary data.</text>
</comment>
<feature type="domain" description="DUF1330" evidence="1">
    <location>
        <begin position="42"/>
        <end position="118"/>
    </location>
</feature>
<evidence type="ECO:0000313" key="2">
    <source>
        <dbReference type="EMBL" id="GAA4127899.1"/>
    </source>
</evidence>
<name>A0ABP7XY71_9ACTN</name>
<gene>
    <name evidence="2" type="ORF">GCM10022416_03050</name>
</gene>
<dbReference type="InterPro" id="IPR011008">
    <property type="entry name" value="Dimeric_a/b-barrel"/>
</dbReference>
<dbReference type="InterPro" id="IPR010753">
    <property type="entry name" value="DUF1330"/>
</dbReference>
<evidence type="ECO:0000313" key="3">
    <source>
        <dbReference type="Proteomes" id="UP001500266"/>
    </source>
</evidence>